<evidence type="ECO:0000313" key="1">
    <source>
        <dbReference type="EMBL" id="MBY30887.1"/>
    </source>
</evidence>
<organism evidence="1">
    <name type="scientific">Schizaphis graminum</name>
    <name type="common">Green bug aphid</name>
    <dbReference type="NCBI Taxonomy" id="13262"/>
    <lineage>
        <taxon>Eukaryota</taxon>
        <taxon>Metazoa</taxon>
        <taxon>Ecdysozoa</taxon>
        <taxon>Arthropoda</taxon>
        <taxon>Hexapoda</taxon>
        <taxon>Insecta</taxon>
        <taxon>Pterygota</taxon>
        <taxon>Neoptera</taxon>
        <taxon>Paraneoptera</taxon>
        <taxon>Hemiptera</taxon>
        <taxon>Sternorrhyncha</taxon>
        <taxon>Aphidomorpha</taxon>
        <taxon>Aphidoidea</taxon>
        <taxon>Aphididae</taxon>
        <taxon>Aphidini</taxon>
        <taxon>Schizaphis</taxon>
    </lineage>
</organism>
<reference evidence="1" key="1">
    <citation type="submission" date="2018-04" db="EMBL/GenBank/DDBJ databases">
        <title>Transcriptome of Schizaphis graminum biotype I.</title>
        <authorList>
            <person name="Scully E.D."/>
            <person name="Geib S.M."/>
            <person name="Palmer N.A."/>
            <person name="Koch K."/>
            <person name="Bradshaw J."/>
            <person name="Heng-Moss T."/>
            <person name="Sarath G."/>
        </authorList>
    </citation>
    <scope>NUCLEOTIDE SEQUENCE</scope>
</reference>
<gene>
    <name evidence="1" type="ORF">g.13962</name>
</gene>
<dbReference type="EMBL" id="GGMR01018268">
    <property type="protein sequence ID" value="MBY30887.1"/>
    <property type="molecule type" value="Transcribed_RNA"/>
</dbReference>
<name>A0A2S2PNB7_SCHGA</name>
<protein>
    <submittedName>
        <fullName evidence="1">Uncharacterized protein</fullName>
    </submittedName>
</protein>
<sequence length="189" mass="22021">MHWKGDKTKRTIYFRRLRKLNEKLKPYRNMHTIDSIRVITQSSKLDRHWETLENVLTEGHTYDDVKKCLQKVANKITANGVYNGKRMTDPFDMTMDLVENMKNIDVNSTAMTINEIKPFKINSPALFPNTVNPFKINSSAICINTENPLKINLSTNYANTVNRDDIEPTDIVINKFNHMHLNGCKCYRK</sequence>
<accession>A0A2S2PNB7</accession>
<dbReference type="AlphaFoldDB" id="A0A2S2PNB7"/>
<proteinExistence type="predicted"/>